<feature type="region of interest" description="Disordered" evidence="1">
    <location>
        <begin position="722"/>
        <end position="771"/>
    </location>
</feature>
<dbReference type="EMBL" id="CP064781">
    <property type="protein sequence ID" value="QRJ62614.1"/>
    <property type="molecule type" value="Genomic_DNA"/>
</dbReference>
<dbReference type="PROSITE" id="PS50126">
    <property type="entry name" value="S1"/>
    <property type="match status" value="1"/>
</dbReference>
<keyword evidence="4" id="KW-1185">Reference proteome</keyword>
<dbReference type="FunFam" id="3.30.420.140:FF:000001">
    <property type="entry name" value="RNA-binding transcriptional accessory protein"/>
    <property type="match status" value="1"/>
</dbReference>
<dbReference type="SUPFAM" id="SSF47781">
    <property type="entry name" value="RuvA domain 2-like"/>
    <property type="match status" value="2"/>
</dbReference>
<dbReference type="Gene3D" id="1.10.10.650">
    <property type="entry name" value="RuvA domain 2-like"/>
    <property type="match status" value="1"/>
</dbReference>
<dbReference type="InterPro" id="IPR018974">
    <property type="entry name" value="Tex-like_N"/>
</dbReference>
<dbReference type="SMART" id="SM00316">
    <property type="entry name" value="S1"/>
    <property type="match status" value="1"/>
</dbReference>
<dbReference type="Gene3D" id="3.30.420.140">
    <property type="entry name" value="YqgF/RNase H-like domain"/>
    <property type="match status" value="1"/>
</dbReference>
<dbReference type="InterPro" id="IPR023323">
    <property type="entry name" value="Tex-like_dom_sf"/>
</dbReference>
<dbReference type="InterPro" id="IPR006641">
    <property type="entry name" value="YqgF/RNaseH-like_dom"/>
</dbReference>
<dbReference type="Pfam" id="PF12836">
    <property type="entry name" value="HHH_3"/>
    <property type="match status" value="1"/>
</dbReference>
<evidence type="ECO:0000313" key="3">
    <source>
        <dbReference type="EMBL" id="QRJ62614.1"/>
    </source>
</evidence>
<dbReference type="GO" id="GO:0006412">
    <property type="term" value="P:translation"/>
    <property type="evidence" value="ECO:0007669"/>
    <property type="project" value="TreeGrafter"/>
</dbReference>
<dbReference type="Pfam" id="PF22706">
    <property type="entry name" value="Tex_central_region"/>
    <property type="match status" value="1"/>
</dbReference>
<organism evidence="3 4">
    <name type="scientific">Azospira restricta</name>
    <dbReference type="NCBI Taxonomy" id="404405"/>
    <lineage>
        <taxon>Bacteria</taxon>
        <taxon>Pseudomonadati</taxon>
        <taxon>Pseudomonadota</taxon>
        <taxon>Betaproteobacteria</taxon>
        <taxon>Rhodocyclales</taxon>
        <taxon>Rhodocyclaceae</taxon>
        <taxon>Azospira</taxon>
    </lineage>
</organism>
<dbReference type="GO" id="GO:0003735">
    <property type="term" value="F:structural constituent of ribosome"/>
    <property type="evidence" value="ECO:0007669"/>
    <property type="project" value="TreeGrafter"/>
</dbReference>
<dbReference type="InterPro" id="IPR023319">
    <property type="entry name" value="Tex-like_HTH_dom_sf"/>
</dbReference>
<reference evidence="3" key="1">
    <citation type="submission" date="2020-11" db="EMBL/GenBank/DDBJ databases">
        <title>Azospira restricta DSM 18626 genome sequence.</title>
        <authorList>
            <person name="Moe W.M."/>
        </authorList>
    </citation>
    <scope>NUCLEOTIDE SEQUENCE</scope>
    <source>
        <strain evidence="3">DSM 18626</strain>
    </source>
</reference>
<dbReference type="Pfam" id="PF17674">
    <property type="entry name" value="HHH_9"/>
    <property type="match status" value="1"/>
</dbReference>
<protein>
    <submittedName>
        <fullName evidence="3">RNA-binding transcriptional accessory protein</fullName>
    </submittedName>
</protein>
<dbReference type="InterPro" id="IPR010994">
    <property type="entry name" value="RuvA_2-like"/>
</dbReference>
<dbReference type="RefSeq" id="WP_203386145.1">
    <property type="nucleotide sequence ID" value="NZ_CP064781.1"/>
</dbReference>
<dbReference type="InterPro" id="IPR044146">
    <property type="entry name" value="S1_Tex"/>
</dbReference>
<dbReference type="PANTHER" id="PTHR10724">
    <property type="entry name" value="30S RIBOSOMAL PROTEIN S1"/>
    <property type="match status" value="1"/>
</dbReference>
<dbReference type="Proteomes" id="UP000663444">
    <property type="component" value="Chromosome"/>
</dbReference>
<dbReference type="CDD" id="cd05685">
    <property type="entry name" value="S1_Tex"/>
    <property type="match status" value="1"/>
</dbReference>
<dbReference type="AlphaFoldDB" id="A0A974PWQ3"/>
<gene>
    <name evidence="3" type="ORF">IWH25_12630</name>
</gene>
<proteinExistence type="predicted"/>
<dbReference type="GO" id="GO:0006139">
    <property type="term" value="P:nucleobase-containing compound metabolic process"/>
    <property type="evidence" value="ECO:0007669"/>
    <property type="project" value="InterPro"/>
</dbReference>
<dbReference type="Pfam" id="PF16921">
    <property type="entry name" value="Tex_YqgF"/>
    <property type="match status" value="1"/>
</dbReference>
<dbReference type="GO" id="GO:0005829">
    <property type="term" value="C:cytosol"/>
    <property type="evidence" value="ECO:0007669"/>
    <property type="project" value="TreeGrafter"/>
</dbReference>
<dbReference type="FunFam" id="1.10.150.310:FF:000001">
    <property type="entry name" value="RNA-binding transcriptional accessory protein"/>
    <property type="match status" value="1"/>
</dbReference>
<evidence type="ECO:0000256" key="1">
    <source>
        <dbReference type="SAM" id="MobiDB-lite"/>
    </source>
</evidence>
<dbReference type="InterPro" id="IPR050437">
    <property type="entry name" value="Ribos_protein_bS1-like"/>
</dbReference>
<evidence type="ECO:0000313" key="4">
    <source>
        <dbReference type="Proteomes" id="UP000663444"/>
    </source>
</evidence>
<dbReference type="SMART" id="SM00732">
    <property type="entry name" value="YqgFc"/>
    <property type="match status" value="1"/>
</dbReference>
<dbReference type="FunFam" id="2.40.50.140:FF:000051">
    <property type="entry name" value="RNA-binding transcriptional accessory protein"/>
    <property type="match status" value="1"/>
</dbReference>
<dbReference type="SUPFAM" id="SSF158832">
    <property type="entry name" value="Tex N-terminal region-like"/>
    <property type="match status" value="1"/>
</dbReference>
<dbReference type="InterPro" id="IPR003029">
    <property type="entry name" value="S1_domain"/>
</dbReference>
<dbReference type="InterPro" id="IPR012340">
    <property type="entry name" value="NA-bd_OB-fold"/>
</dbReference>
<dbReference type="InterPro" id="IPR012337">
    <property type="entry name" value="RNaseH-like_sf"/>
</dbReference>
<dbReference type="GO" id="GO:0003729">
    <property type="term" value="F:mRNA binding"/>
    <property type="evidence" value="ECO:0007669"/>
    <property type="project" value="TreeGrafter"/>
</dbReference>
<dbReference type="PANTHER" id="PTHR10724:SF10">
    <property type="entry name" value="S1 RNA-BINDING DOMAIN-CONTAINING PROTEIN 1"/>
    <property type="match status" value="1"/>
</dbReference>
<dbReference type="SUPFAM" id="SSF50249">
    <property type="entry name" value="Nucleic acid-binding proteins"/>
    <property type="match status" value="1"/>
</dbReference>
<sequence>MLAPIEHRIAVELGVRPSQVIAAVQLLDEGATVPFIARYRKEVTGNLDDTQLRTLEERLTYLREMEERRTAIVASIEEQGKMTPELKTEILLAETKQRLEDLYLPYKQKRRTKAQIAREAGLAPLAEALLNDPTLVPETEAAKYLNAEAGFADAKAALDGARQILMEQFSEDAELLGTLREYLEEHGVVKSLVAEGKENEGAKFRDYFDYAEALTEIPSHRALALFRGRNEGMLQVSLVLDSELDAETKPVGPNPCESRIAARFGIKDQGRPADKWLADTVRWTWKIKVFMHLELELMNALRERAEEEAIRVFGRNLKDLLLAAPAGPRAVLGLDPGIRTGCKIAVVDRTGKLLDTATIYPHEPRNDWEGALHVLAALCAKHQVELISIGNGTASRETDKLVGDLMKRYPAMKLTKITVSEAGASVYSASEFAAREFPELDVSLRGAVSIARRLQDPLAELVKIEPKAIGVGQYQHDVSQTKLARALDAVVEDCVNAVGVDLNTASVALLTRISGLNASLAANIVAYRDSHGAFADRQALLKVPRLGDKTFEQAAGFLRIINGDNPLDASAVHPEAYPVVERILADIKKGIKDVIGDSRTVKAMNAAKYADDQFGLPTVQDILKELEKPGRDPRPEFKAAAFREGVETLADLEPGMMLEGVVTNVANFGAFVDIGVHQDGLVHVSALSDRFVKDPHEVVKAGDIVKVKVLEVDLQRQRIALTMRMSDSPTQKKGAPAAGGNRPGQAPQRRDSRPPQQAQGAMAAAFAKLKG</sequence>
<name>A0A974PWQ3_9RHOO</name>
<dbReference type="Pfam" id="PF09371">
    <property type="entry name" value="Tex_N"/>
    <property type="match status" value="1"/>
</dbReference>
<dbReference type="InterPro" id="IPR041692">
    <property type="entry name" value="HHH_9"/>
</dbReference>
<dbReference type="InterPro" id="IPR055179">
    <property type="entry name" value="Tex-like_central_region"/>
</dbReference>
<feature type="compositionally biased region" description="Low complexity" evidence="1">
    <location>
        <begin position="756"/>
        <end position="771"/>
    </location>
</feature>
<dbReference type="Gene3D" id="2.40.50.140">
    <property type="entry name" value="Nucleic acid-binding proteins"/>
    <property type="match status" value="1"/>
</dbReference>
<accession>A0A974PWQ3</accession>
<dbReference type="Pfam" id="PF00575">
    <property type="entry name" value="S1"/>
    <property type="match status" value="1"/>
</dbReference>
<dbReference type="KEGG" id="ares:IWH25_12630"/>
<dbReference type="FunFam" id="1.10.10.650:FF:000001">
    <property type="entry name" value="S1 RNA-binding domain 1"/>
    <property type="match status" value="1"/>
</dbReference>
<dbReference type="Gene3D" id="1.10.150.310">
    <property type="entry name" value="Tex RuvX-like domain-like"/>
    <property type="match status" value="1"/>
</dbReference>
<dbReference type="InterPro" id="IPR032639">
    <property type="entry name" value="Tex_YqgF"/>
</dbReference>
<evidence type="ECO:0000259" key="2">
    <source>
        <dbReference type="PROSITE" id="PS50126"/>
    </source>
</evidence>
<feature type="domain" description="S1 motif" evidence="2">
    <location>
        <begin position="655"/>
        <end position="724"/>
    </location>
</feature>
<dbReference type="SUPFAM" id="SSF53098">
    <property type="entry name" value="Ribonuclease H-like"/>
    <property type="match status" value="1"/>
</dbReference>
<dbReference type="Gene3D" id="1.10.3500.10">
    <property type="entry name" value="Tex N-terminal region-like"/>
    <property type="match status" value="1"/>
</dbReference>
<dbReference type="InterPro" id="IPR037027">
    <property type="entry name" value="YqgF/RNaseH-like_dom_sf"/>
</dbReference>